<evidence type="ECO:0000256" key="4">
    <source>
        <dbReference type="ARBA" id="ARBA00023136"/>
    </source>
</evidence>
<feature type="transmembrane region" description="Helical" evidence="5">
    <location>
        <begin position="194"/>
        <end position="210"/>
    </location>
</feature>
<name>A0A914ZI21_PARUN</name>
<evidence type="ECO:0000256" key="2">
    <source>
        <dbReference type="ARBA" id="ARBA00022692"/>
    </source>
</evidence>
<sequence length="411" mass="45962">MVSNVNKGDEEVCAATTPTTKKRKFAKFIRKYFLEGQKLEREVHQVVQNNDVDKTSVMERYRKYIGFLMPMCFMQTVWWTLAIRYNIFRLYPTRYELPITMIVGATVAGMTSEGGGAIAFPVMTLLLHIDAAVSRDFSLMIQSCGMTSAAFTIIWMKIVIEWHSVVFCSLGAVAGIVFGFHVLDPLMTGAQKKMFFVSIWFSFALSLFILNTRKKRRTFENIPNFCSSKALILLLTGLFGGLCSAFVGSGVDICSFSILTLLFRITEKVATPTSVILMAVNTCVGFFWRQLIMCDISQLAWEYFEVSEVAVPVVVIFAPLGSLIGSHFHRLVLASFVYLLETVALIGFLFTRPPVSLVIVGVAIIIFSLLFFLVVGRLGAMLARKSRSMDCNPEVKTSSSISIIEDKTFQP</sequence>
<feature type="transmembrane region" description="Helical" evidence="5">
    <location>
        <begin position="304"/>
        <end position="324"/>
    </location>
</feature>
<keyword evidence="6" id="KW-1185">Reference proteome</keyword>
<dbReference type="WBParaSite" id="PgB03_g165_t03">
    <property type="protein sequence ID" value="PgB03_g165_t03"/>
    <property type="gene ID" value="PgB03_g165"/>
</dbReference>
<feature type="transmembrane region" description="Helical" evidence="5">
    <location>
        <begin position="275"/>
        <end position="292"/>
    </location>
</feature>
<feature type="transmembrane region" description="Helical" evidence="5">
    <location>
        <begin position="99"/>
        <end position="127"/>
    </location>
</feature>
<organism evidence="6 7">
    <name type="scientific">Parascaris univalens</name>
    <name type="common">Nematode worm</name>
    <dbReference type="NCBI Taxonomy" id="6257"/>
    <lineage>
        <taxon>Eukaryota</taxon>
        <taxon>Metazoa</taxon>
        <taxon>Ecdysozoa</taxon>
        <taxon>Nematoda</taxon>
        <taxon>Chromadorea</taxon>
        <taxon>Rhabditida</taxon>
        <taxon>Spirurina</taxon>
        <taxon>Ascaridomorpha</taxon>
        <taxon>Ascaridoidea</taxon>
        <taxon>Ascarididae</taxon>
        <taxon>Parascaris</taxon>
    </lineage>
</organism>
<dbReference type="PANTHER" id="PTHR31154:SF4">
    <property type="entry name" value="MEMBRANE TRANSPORTER PROTEIN"/>
    <property type="match status" value="1"/>
</dbReference>
<proteinExistence type="predicted"/>
<evidence type="ECO:0000313" key="6">
    <source>
        <dbReference type="Proteomes" id="UP000887569"/>
    </source>
</evidence>
<feature type="transmembrane region" description="Helical" evidence="5">
    <location>
        <begin position="64"/>
        <end position="87"/>
    </location>
</feature>
<feature type="transmembrane region" description="Helical" evidence="5">
    <location>
        <begin position="357"/>
        <end position="380"/>
    </location>
</feature>
<feature type="transmembrane region" description="Helical" evidence="5">
    <location>
        <begin position="230"/>
        <end position="263"/>
    </location>
</feature>
<reference evidence="7" key="1">
    <citation type="submission" date="2022-11" db="UniProtKB">
        <authorList>
            <consortium name="WormBaseParasite"/>
        </authorList>
    </citation>
    <scope>IDENTIFICATION</scope>
</reference>
<comment type="subcellular location">
    <subcellularLocation>
        <location evidence="1">Membrane</location>
        <topology evidence="1">Multi-pass membrane protein</topology>
    </subcellularLocation>
</comment>
<feature type="transmembrane region" description="Helical" evidence="5">
    <location>
        <begin position="139"/>
        <end position="156"/>
    </location>
</feature>
<keyword evidence="2 5" id="KW-0812">Transmembrane</keyword>
<protein>
    <submittedName>
        <fullName evidence="7">Membrane transporter protein</fullName>
    </submittedName>
</protein>
<accession>A0A914ZI21</accession>
<dbReference type="AlphaFoldDB" id="A0A914ZI21"/>
<feature type="transmembrane region" description="Helical" evidence="5">
    <location>
        <begin position="162"/>
        <end position="182"/>
    </location>
</feature>
<keyword evidence="4 5" id="KW-0472">Membrane</keyword>
<dbReference type="GO" id="GO:0016020">
    <property type="term" value="C:membrane"/>
    <property type="evidence" value="ECO:0007669"/>
    <property type="project" value="UniProtKB-SubCell"/>
</dbReference>
<evidence type="ECO:0000256" key="1">
    <source>
        <dbReference type="ARBA" id="ARBA00004141"/>
    </source>
</evidence>
<dbReference type="PANTHER" id="PTHR31154">
    <property type="entry name" value="MEMBRANE TRANSPORTER PROTEIN"/>
    <property type="match status" value="1"/>
</dbReference>
<dbReference type="InterPro" id="IPR002781">
    <property type="entry name" value="TM_pro_TauE-like"/>
</dbReference>
<dbReference type="Proteomes" id="UP000887569">
    <property type="component" value="Unplaced"/>
</dbReference>
<evidence type="ECO:0000256" key="3">
    <source>
        <dbReference type="ARBA" id="ARBA00022989"/>
    </source>
</evidence>
<dbReference type="Pfam" id="PF01925">
    <property type="entry name" value="TauE"/>
    <property type="match status" value="1"/>
</dbReference>
<keyword evidence="3 5" id="KW-1133">Transmembrane helix</keyword>
<feature type="transmembrane region" description="Helical" evidence="5">
    <location>
        <begin position="331"/>
        <end position="351"/>
    </location>
</feature>
<evidence type="ECO:0000313" key="7">
    <source>
        <dbReference type="WBParaSite" id="PgB03_g165_t03"/>
    </source>
</evidence>
<evidence type="ECO:0000256" key="5">
    <source>
        <dbReference type="SAM" id="Phobius"/>
    </source>
</evidence>